<evidence type="ECO:0000313" key="2">
    <source>
        <dbReference type="EMBL" id="WNT44377.1"/>
    </source>
</evidence>
<proteinExistence type="predicted"/>
<protein>
    <submittedName>
        <fullName evidence="2">Uncharacterized protein</fullName>
    </submittedName>
</protein>
<feature type="region of interest" description="Disordered" evidence="1">
    <location>
        <begin position="63"/>
        <end position="107"/>
    </location>
</feature>
<evidence type="ECO:0000256" key="1">
    <source>
        <dbReference type="SAM" id="MobiDB-lite"/>
    </source>
</evidence>
<organism evidence="2 3">
    <name type="scientific">Microbacterium phage Mabodamaca</name>
    <dbReference type="NCBI Taxonomy" id="3078574"/>
    <lineage>
        <taxon>Viruses</taxon>
        <taxon>Duplodnaviria</taxon>
        <taxon>Heunggongvirae</taxon>
        <taxon>Uroviricota</taxon>
        <taxon>Caudoviricetes</taxon>
        <taxon>Casidaviridae</taxon>
        <taxon>Mabodamacavirus</taxon>
        <taxon>Mabodamacavirus mabodamaca</taxon>
    </lineage>
</organism>
<reference evidence="2 3" key="1">
    <citation type="submission" date="2023-09" db="EMBL/GenBank/DDBJ databases">
        <authorList>
            <person name="Astacio K.C."/>
            <person name="Barreto J.C."/>
            <person name="Colon C.A."/>
            <person name="Dejesus A.I."/>
            <person name="Gragirenes D.A."/>
            <person name="Navarro A."/>
            <person name="Negron R.A."/>
            <person name="Nunez P.S."/>
            <person name="Ortiz C.A."/>
            <person name="Ortiz A.Y."/>
            <person name="Roman V.A."/>
            <person name="Sanchez M.A."/>
            <person name="Serrano K.M."/>
            <person name="Klyczek K."/>
            <person name="Ko C."/>
            <person name="Russell D.A."/>
            <person name="Jacobs-Sera D."/>
            <person name="Hatfull G.F."/>
        </authorList>
    </citation>
    <scope>NUCLEOTIDE SEQUENCE [LARGE SCALE GENOMIC DNA]</scope>
</reference>
<dbReference type="Proteomes" id="UP001305869">
    <property type="component" value="Segment"/>
</dbReference>
<sequence length="107" mass="11033">MSATDPQTLTEGHPLGSETRTNILLMSIATSLYELTQALPALVSPEARAASIREALAGTEWVAAEGNPTSNPGEPVSNPEEARLAPVTTLPAPKAKGRKKATEASGA</sequence>
<evidence type="ECO:0000313" key="3">
    <source>
        <dbReference type="Proteomes" id="UP001305869"/>
    </source>
</evidence>
<dbReference type="EMBL" id="OR613467">
    <property type="protein sequence ID" value="WNT44377.1"/>
    <property type="molecule type" value="Genomic_DNA"/>
</dbReference>
<name>A0AA96NEN7_9CAUD</name>
<gene>
    <name evidence="2" type="primary">61</name>
    <name evidence="2" type="ORF">SEA_MABODAMACA_61</name>
</gene>
<accession>A0AA96NEN7</accession>
<keyword evidence="3" id="KW-1185">Reference proteome</keyword>